<gene>
    <name evidence="1" type="ORF">HMPREF2137_07685</name>
</gene>
<organism evidence="1 2">
    <name type="scientific">Hoylesella buccalis DNF00853</name>
    <dbReference type="NCBI Taxonomy" id="1401074"/>
    <lineage>
        <taxon>Bacteria</taxon>
        <taxon>Pseudomonadati</taxon>
        <taxon>Bacteroidota</taxon>
        <taxon>Bacteroidia</taxon>
        <taxon>Bacteroidales</taxon>
        <taxon>Prevotellaceae</taxon>
        <taxon>Hoylesella</taxon>
    </lineage>
</organism>
<dbReference type="EMBL" id="JRNN01000066">
    <property type="protein sequence ID" value="KGF34654.1"/>
    <property type="molecule type" value="Genomic_DNA"/>
</dbReference>
<evidence type="ECO:0000313" key="2">
    <source>
        <dbReference type="Proteomes" id="UP000029556"/>
    </source>
</evidence>
<dbReference type="Proteomes" id="UP000029556">
    <property type="component" value="Unassembled WGS sequence"/>
</dbReference>
<reference evidence="1 2" key="1">
    <citation type="submission" date="2014-07" db="EMBL/GenBank/DDBJ databases">
        <authorList>
            <person name="McCorrison J."/>
            <person name="Sanka R."/>
            <person name="Torralba M."/>
            <person name="Gillis M."/>
            <person name="Haft D.H."/>
            <person name="Methe B."/>
            <person name="Sutton G."/>
            <person name="Nelson K.E."/>
        </authorList>
    </citation>
    <scope>NUCLEOTIDE SEQUENCE [LARGE SCALE GENOMIC DNA]</scope>
    <source>
        <strain evidence="1 2">DNF00853</strain>
    </source>
</reference>
<comment type="caution">
    <text evidence="1">The sequence shown here is derived from an EMBL/GenBank/DDBJ whole genome shotgun (WGS) entry which is preliminary data.</text>
</comment>
<dbReference type="AlphaFoldDB" id="A0A096BNA2"/>
<sequence>MQIGEFYISLFFNNLRFIGASVHLQKQCFKTAKALRLGYQSIDFEGQTTCYRMVNCMLLNQNRLTIAKQGAKKHSKRTEFF</sequence>
<accession>A0A096BNA2</accession>
<name>A0A096BNA2_9BACT</name>
<protein>
    <submittedName>
        <fullName evidence="1">Uncharacterized protein</fullName>
    </submittedName>
</protein>
<proteinExistence type="predicted"/>
<evidence type="ECO:0000313" key="1">
    <source>
        <dbReference type="EMBL" id="KGF34654.1"/>
    </source>
</evidence>